<comment type="caution">
    <text evidence="1">The sequence shown here is derived from an EMBL/GenBank/DDBJ whole genome shotgun (WGS) entry which is preliminary data.</text>
</comment>
<evidence type="ECO:0000313" key="2">
    <source>
        <dbReference type="Proteomes" id="UP000606008"/>
    </source>
</evidence>
<gene>
    <name evidence="1" type="ORF">F7231_06025</name>
</gene>
<organism evidence="1 2">
    <name type="scientific">Fibrivirga algicola</name>
    <dbReference type="NCBI Taxonomy" id="2950420"/>
    <lineage>
        <taxon>Bacteria</taxon>
        <taxon>Pseudomonadati</taxon>
        <taxon>Bacteroidota</taxon>
        <taxon>Cytophagia</taxon>
        <taxon>Cytophagales</taxon>
        <taxon>Spirosomataceae</taxon>
        <taxon>Fibrivirga</taxon>
    </lineage>
</organism>
<reference evidence="2" key="2">
    <citation type="submission" date="2023-07" db="EMBL/GenBank/DDBJ databases">
        <authorList>
            <person name="Jung D.-H."/>
        </authorList>
    </citation>
    <scope>NUCLEOTIDE SEQUENCE [LARGE SCALE GENOMIC DNA]</scope>
    <source>
        <strain evidence="2">JA-25</strain>
    </source>
</reference>
<protein>
    <recommendedName>
        <fullName evidence="3">Secreted protein</fullName>
    </recommendedName>
</protein>
<name>A0ABX0QFF9_9BACT</name>
<evidence type="ECO:0000313" key="1">
    <source>
        <dbReference type="EMBL" id="NID09722.1"/>
    </source>
</evidence>
<dbReference type="Proteomes" id="UP000606008">
    <property type="component" value="Unassembled WGS sequence"/>
</dbReference>
<dbReference type="RefSeq" id="WP_166691290.1">
    <property type="nucleotide sequence ID" value="NZ_WAEL01000002.1"/>
</dbReference>
<keyword evidence="2" id="KW-1185">Reference proteome</keyword>
<evidence type="ECO:0008006" key="3">
    <source>
        <dbReference type="Google" id="ProtNLM"/>
    </source>
</evidence>
<proteinExistence type="predicted"/>
<reference evidence="2" key="1">
    <citation type="submission" date="2019-09" db="EMBL/GenBank/DDBJ databases">
        <authorList>
            <person name="Jung D.-H."/>
        </authorList>
    </citation>
    <scope>NUCLEOTIDE SEQUENCE [LARGE SCALE GENOMIC DNA]</scope>
    <source>
        <strain evidence="2">JA-25</strain>
    </source>
</reference>
<dbReference type="EMBL" id="WAEL01000002">
    <property type="protein sequence ID" value="NID09722.1"/>
    <property type="molecule type" value="Genomic_DNA"/>
</dbReference>
<accession>A0ABX0QFF9</accession>
<sequence length="92" mass="10582">MKTNTIDLKSFCFGAMTMGAVLLMANKPASQPVAQPQPCEDNRRYQAVGVDKYALILDTKTGRFMYEYPTKPRWRTEEFETVLEAEQRKKSN</sequence>